<proteinExistence type="predicted"/>
<evidence type="ECO:0000313" key="5">
    <source>
        <dbReference type="Proteomes" id="UP000887568"/>
    </source>
</evidence>
<dbReference type="InterPro" id="IPR016187">
    <property type="entry name" value="CTDL_fold"/>
</dbReference>
<dbReference type="SUPFAM" id="SSF56436">
    <property type="entry name" value="C-type lectin-like"/>
    <property type="match status" value="1"/>
</dbReference>
<dbReference type="OMA" id="CEIPAIN"/>
<evidence type="ECO:0000256" key="1">
    <source>
        <dbReference type="SAM" id="SignalP"/>
    </source>
</evidence>
<dbReference type="PROSITE" id="PS50041">
    <property type="entry name" value="C_TYPE_LECTIN_2"/>
    <property type="match status" value="1"/>
</dbReference>
<dbReference type="InterPro" id="IPR001304">
    <property type="entry name" value="C-type_lectin-like"/>
</dbReference>
<feature type="signal peptide" evidence="1">
    <location>
        <begin position="1"/>
        <end position="19"/>
    </location>
</feature>
<dbReference type="AlphaFoldDB" id="A0A913ZBI3"/>
<evidence type="ECO:0000259" key="3">
    <source>
        <dbReference type="PROSITE" id="PS50948"/>
    </source>
</evidence>
<keyword evidence="5" id="KW-1185">Reference proteome</keyword>
<dbReference type="SMART" id="SM00034">
    <property type="entry name" value="CLECT"/>
    <property type="match status" value="1"/>
</dbReference>
<dbReference type="PROSITE" id="PS50948">
    <property type="entry name" value="PAN"/>
    <property type="match status" value="1"/>
</dbReference>
<name>A0A913ZBI3_PATMI</name>
<evidence type="ECO:0000313" key="4">
    <source>
        <dbReference type="EnsemblMetazoa" id="XP_038048250.1"/>
    </source>
</evidence>
<dbReference type="Pfam" id="PF00059">
    <property type="entry name" value="Lectin_C"/>
    <property type="match status" value="1"/>
</dbReference>
<dbReference type="GeneID" id="119722280"/>
<keyword evidence="1" id="KW-0732">Signal</keyword>
<dbReference type="Pfam" id="PF00024">
    <property type="entry name" value="PAN_1"/>
    <property type="match status" value="1"/>
</dbReference>
<feature type="chain" id="PRO_5037823668" description="C-type lectin" evidence="1">
    <location>
        <begin position="20"/>
        <end position="237"/>
    </location>
</feature>
<feature type="domain" description="Apple" evidence="3">
    <location>
        <begin position="156"/>
        <end position="237"/>
    </location>
</feature>
<dbReference type="Proteomes" id="UP000887568">
    <property type="component" value="Unplaced"/>
</dbReference>
<dbReference type="PANTHER" id="PTHR22803">
    <property type="entry name" value="MANNOSE, PHOSPHOLIPASE, LECTIN RECEPTOR RELATED"/>
    <property type="match status" value="1"/>
</dbReference>
<organism evidence="4 5">
    <name type="scientific">Patiria miniata</name>
    <name type="common">Bat star</name>
    <name type="synonym">Asterina miniata</name>
    <dbReference type="NCBI Taxonomy" id="46514"/>
    <lineage>
        <taxon>Eukaryota</taxon>
        <taxon>Metazoa</taxon>
        <taxon>Echinodermata</taxon>
        <taxon>Eleutherozoa</taxon>
        <taxon>Asterozoa</taxon>
        <taxon>Asteroidea</taxon>
        <taxon>Valvatacea</taxon>
        <taxon>Valvatida</taxon>
        <taxon>Asterinidae</taxon>
        <taxon>Patiria</taxon>
    </lineage>
</organism>
<dbReference type="InterPro" id="IPR003609">
    <property type="entry name" value="Pan_app"/>
</dbReference>
<dbReference type="CDD" id="cd00037">
    <property type="entry name" value="CLECT"/>
    <property type="match status" value="1"/>
</dbReference>
<evidence type="ECO:0000259" key="2">
    <source>
        <dbReference type="PROSITE" id="PS50041"/>
    </source>
</evidence>
<dbReference type="Gene3D" id="3.10.100.10">
    <property type="entry name" value="Mannose-Binding Protein A, subunit A"/>
    <property type="match status" value="1"/>
</dbReference>
<evidence type="ECO:0008006" key="6">
    <source>
        <dbReference type="Google" id="ProtNLM"/>
    </source>
</evidence>
<reference evidence="4" key="1">
    <citation type="submission" date="2022-11" db="UniProtKB">
        <authorList>
            <consortium name="EnsemblMetazoa"/>
        </authorList>
    </citation>
    <scope>IDENTIFICATION</scope>
</reference>
<accession>A0A913ZBI3</accession>
<protein>
    <recommendedName>
        <fullName evidence="6">C-type lectin</fullName>
    </recommendedName>
</protein>
<sequence>MRLICWMSVVAIVRTCVYAEACQPAQERFGGSCYQLLAEKMTWDQGDAACSEMGAGLAVPNSLEEHQFIWEMFTANVTLGDLWIGCNDREEEGKWVESGEGGECNFVNWASGEPIVGDCMQLWRDQNGLMDDTACDNLIFVTCESPVPLAVPTMFCLQSYADARSPSHCLTGHVIKEFLAKGVIACGSACRGEPGCRSFNLRRGGPGEMICQLNSITRNEADGKNIRLDNGCKYFEF</sequence>
<dbReference type="RefSeq" id="XP_038048250.1">
    <property type="nucleotide sequence ID" value="XM_038192322.1"/>
</dbReference>
<dbReference type="InterPro" id="IPR016186">
    <property type="entry name" value="C-type_lectin-like/link_sf"/>
</dbReference>
<feature type="domain" description="C-type lectin" evidence="2">
    <location>
        <begin position="29"/>
        <end position="144"/>
    </location>
</feature>
<dbReference type="InterPro" id="IPR050111">
    <property type="entry name" value="C-type_lectin/snaclec_domain"/>
</dbReference>
<dbReference type="EnsemblMetazoa" id="XM_038192322.1">
    <property type="protein sequence ID" value="XP_038048250.1"/>
    <property type="gene ID" value="LOC119722280"/>
</dbReference>